<proteinExistence type="predicted"/>
<feature type="signal peptide" evidence="1">
    <location>
        <begin position="1"/>
        <end position="25"/>
    </location>
</feature>
<accession>A0A7X1KZ01</accession>
<protein>
    <recommendedName>
        <fullName evidence="4">DUF5666 domain-containing protein</fullName>
    </recommendedName>
</protein>
<dbReference type="RefSeq" id="WP_166589048.1">
    <property type="nucleotide sequence ID" value="NZ_CP090311.1"/>
</dbReference>
<comment type="caution">
    <text evidence="2">The sequence shown here is derived from an EMBL/GenBank/DDBJ whole genome shotgun (WGS) entry which is preliminary data.</text>
</comment>
<gene>
    <name evidence="2" type="ORF">H7995_16295</name>
</gene>
<evidence type="ECO:0000313" key="2">
    <source>
        <dbReference type="EMBL" id="MBC2691361.1"/>
    </source>
</evidence>
<organism evidence="2 3">
    <name type="scientific">Pseudomonas kielensis</name>
    <dbReference type="NCBI Taxonomy" id="2762577"/>
    <lineage>
        <taxon>Bacteria</taxon>
        <taxon>Pseudomonadati</taxon>
        <taxon>Pseudomonadota</taxon>
        <taxon>Gammaproteobacteria</taxon>
        <taxon>Pseudomonadales</taxon>
        <taxon>Pseudomonadaceae</taxon>
        <taxon>Pseudomonas</taxon>
    </lineage>
</organism>
<dbReference type="Proteomes" id="UP000526003">
    <property type="component" value="Unassembled WGS sequence"/>
</dbReference>
<feature type="chain" id="PRO_5031205282" description="DUF5666 domain-containing protein" evidence="1">
    <location>
        <begin position="26"/>
        <end position="192"/>
    </location>
</feature>
<evidence type="ECO:0000313" key="3">
    <source>
        <dbReference type="Proteomes" id="UP000526003"/>
    </source>
</evidence>
<evidence type="ECO:0008006" key="4">
    <source>
        <dbReference type="Google" id="ProtNLM"/>
    </source>
</evidence>
<dbReference type="EMBL" id="JACMYG010000016">
    <property type="protein sequence ID" value="MBC2691361.1"/>
    <property type="molecule type" value="Genomic_DNA"/>
</dbReference>
<sequence>MKLHTLTKAITLATLLSTGSLSAYAADIPLTEVVEANQVITKVISVDAANREVVLEGAEGKPVHIQLSEKAKDLGNLKAGDKVQLDVIRSVGTFLDTDIDKSLPGSVERVGEMRATENNPNPGGTAYRQVKVQLKITAIDLAKNQVTLQNPAGVKKTVTVEKPELQAKLKDLKVDQSVVVVYTDVLKVTTAH</sequence>
<reference evidence="2 3" key="1">
    <citation type="submission" date="2020-08" db="EMBL/GenBank/DDBJ databases">
        <title>Pseudomonas sp. nov.</title>
        <authorList>
            <person name="Gieschler S."/>
            <person name="Fiedler G."/>
            <person name="Brinks E."/>
            <person name="Boehnlein C."/>
            <person name="Franz C.M.A.P."/>
            <person name="Kabisch J."/>
        </authorList>
    </citation>
    <scope>NUCLEOTIDE SEQUENCE [LARGE SCALE GENOMIC DNA]</scope>
    <source>
        <strain evidence="2 3">MBT-1</strain>
    </source>
</reference>
<keyword evidence="1" id="KW-0732">Signal</keyword>
<keyword evidence="3" id="KW-1185">Reference proteome</keyword>
<name>A0A7X1KZ01_9PSED</name>
<evidence type="ECO:0000256" key="1">
    <source>
        <dbReference type="SAM" id="SignalP"/>
    </source>
</evidence>
<dbReference type="AlphaFoldDB" id="A0A7X1KZ01"/>